<dbReference type="AlphaFoldDB" id="C7N3N1"/>
<feature type="transmembrane region" description="Helical" evidence="5">
    <location>
        <begin position="128"/>
        <end position="147"/>
    </location>
</feature>
<sequence length="232" mass="25903">MNTIIILAVTIAACFALRNPIKKAPMAFYVLSVLVVVAFLMLDQLGASRAVRLAFFWTMQKCLVPLALFIVVMYIGVFSRSSKVSLWLRPIRAELSIIAWILSLGHVVRYLQSYLNPLFSGVSLKVNIILGIIVAIVLFILLILLGVTSFRFVKKRMSTDAWKNLQKLAYPFFALTYVHLLFLLMPSAMHGGKAATFSVALYSVIFIAYFILRPLRAIQDRKAASEPAAVEG</sequence>
<accession>C7N3N1</accession>
<dbReference type="eggNOG" id="COG2717">
    <property type="taxonomic scope" value="Bacteria"/>
</dbReference>
<feature type="domain" description="Ferric oxidoreductase" evidence="6">
    <location>
        <begin position="65"/>
        <end position="176"/>
    </location>
</feature>
<feature type="transmembrane region" description="Helical" evidence="5">
    <location>
        <begin position="26"/>
        <end position="42"/>
    </location>
</feature>
<dbReference type="STRING" id="471855.Shel_05630"/>
<keyword evidence="3 5" id="KW-1133">Transmembrane helix</keyword>
<gene>
    <name evidence="7" type="ordered locus">Shel_05630</name>
</gene>
<dbReference type="Pfam" id="PF01794">
    <property type="entry name" value="Ferric_reduct"/>
    <property type="match status" value="1"/>
</dbReference>
<dbReference type="HOGENOM" id="CLU_100156_0_0_11"/>
<keyword evidence="2 5" id="KW-0812">Transmembrane</keyword>
<evidence type="ECO:0000256" key="3">
    <source>
        <dbReference type="ARBA" id="ARBA00022989"/>
    </source>
</evidence>
<evidence type="ECO:0000256" key="5">
    <source>
        <dbReference type="SAM" id="Phobius"/>
    </source>
</evidence>
<dbReference type="RefSeq" id="WP_012797727.1">
    <property type="nucleotide sequence ID" value="NC_013165.1"/>
</dbReference>
<evidence type="ECO:0000256" key="4">
    <source>
        <dbReference type="ARBA" id="ARBA00023136"/>
    </source>
</evidence>
<keyword evidence="4 5" id="KW-0472">Membrane</keyword>
<feature type="transmembrane region" description="Helical" evidence="5">
    <location>
        <begin position="194"/>
        <end position="212"/>
    </location>
</feature>
<proteinExistence type="predicted"/>
<reference evidence="7 8" key="1">
    <citation type="journal article" date="2009" name="Stand. Genomic Sci.">
        <title>Complete genome sequence of Slackia heliotrinireducens type strain (RHS 1).</title>
        <authorList>
            <person name="Pukall R."/>
            <person name="Lapidus A."/>
            <person name="Nolan M."/>
            <person name="Copeland A."/>
            <person name="Glavina Del Rio T."/>
            <person name="Lucas S."/>
            <person name="Chen F."/>
            <person name="Tice H."/>
            <person name="Cheng J.F."/>
            <person name="Chertkov O."/>
            <person name="Bruce D."/>
            <person name="Goodwin L."/>
            <person name="Kuske C."/>
            <person name="Brettin T."/>
            <person name="Detter J.C."/>
            <person name="Han C."/>
            <person name="Pitluck S."/>
            <person name="Pati A."/>
            <person name="Mavrommatis K."/>
            <person name="Ivanova N."/>
            <person name="Ovchinnikova G."/>
            <person name="Chen A."/>
            <person name="Palaniappan K."/>
            <person name="Schneider S."/>
            <person name="Rohde M."/>
            <person name="Chain P."/>
            <person name="D'haeseleer P."/>
            <person name="Goker M."/>
            <person name="Bristow J."/>
            <person name="Eisen J.A."/>
            <person name="Markowitz V."/>
            <person name="Kyrpides N.C."/>
            <person name="Klenk H.P."/>
            <person name="Hugenholtz P."/>
        </authorList>
    </citation>
    <scope>NUCLEOTIDE SEQUENCE [LARGE SCALE GENOMIC DNA]</scope>
    <source>
        <strain evidence="8">ATCC 29202 / DSM 20476 / NCTC 11029 / RHS 1</strain>
    </source>
</reference>
<evidence type="ECO:0000313" key="8">
    <source>
        <dbReference type="Proteomes" id="UP000002026"/>
    </source>
</evidence>
<protein>
    <recommendedName>
        <fullName evidence="6">Ferric oxidoreductase domain-containing protein</fullName>
    </recommendedName>
</protein>
<dbReference type="GO" id="GO:0016020">
    <property type="term" value="C:membrane"/>
    <property type="evidence" value="ECO:0007669"/>
    <property type="project" value="UniProtKB-SubCell"/>
</dbReference>
<dbReference type="KEGG" id="shi:Shel_05630"/>
<name>C7N3N1_SLAHD</name>
<evidence type="ECO:0000313" key="7">
    <source>
        <dbReference type="EMBL" id="ACV21622.1"/>
    </source>
</evidence>
<dbReference type="InterPro" id="IPR013130">
    <property type="entry name" value="Fe3_Rdtase_TM_dom"/>
</dbReference>
<evidence type="ECO:0000256" key="2">
    <source>
        <dbReference type="ARBA" id="ARBA00022692"/>
    </source>
</evidence>
<organism evidence="7 8">
    <name type="scientific">Slackia heliotrinireducens (strain ATCC 29202 / DSM 20476 / NCTC 11029 / RHS 1)</name>
    <name type="common">Peptococcus heliotrinreducens</name>
    <dbReference type="NCBI Taxonomy" id="471855"/>
    <lineage>
        <taxon>Bacteria</taxon>
        <taxon>Bacillati</taxon>
        <taxon>Actinomycetota</taxon>
        <taxon>Coriobacteriia</taxon>
        <taxon>Eggerthellales</taxon>
        <taxon>Eggerthellaceae</taxon>
        <taxon>Slackia</taxon>
    </lineage>
</organism>
<feature type="transmembrane region" description="Helical" evidence="5">
    <location>
        <begin position="54"/>
        <end position="77"/>
    </location>
</feature>
<dbReference type="Proteomes" id="UP000002026">
    <property type="component" value="Chromosome"/>
</dbReference>
<keyword evidence="8" id="KW-1185">Reference proteome</keyword>
<dbReference type="EMBL" id="CP001684">
    <property type="protein sequence ID" value="ACV21622.1"/>
    <property type="molecule type" value="Genomic_DNA"/>
</dbReference>
<evidence type="ECO:0000259" key="6">
    <source>
        <dbReference type="Pfam" id="PF01794"/>
    </source>
</evidence>
<comment type="subcellular location">
    <subcellularLocation>
        <location evidence="1">Membrane</location>
        <topology evidence="1">Multi-pass membrane protein</topology>
    </subcellularLocation>
</comment>
<evidence type="ECO:0000256" key="1">
    <source>
        <dbReference type="ARBA" id="ARBA00004141"/>
    </source>
</evidence>
<feature type="transmembrane region" description="Helical" evidence="5">
    <location>
        <begin position="168"/>
        <end position="188"/>
    </location>
</feature>